<dbReference type="InterPro" id="IPR001204">
    <property type="entry name" value="Phos_transporter"/>
</dbReference>
<evidence type="ECO:0000313" key="7">
    <source>
        <dbReference type="EMBL" id="MCO6025422.1"/>
    </source>
</evidence>
<keyword evidence="6" id="KW-0592">Phosphate transport</keyword>
<evidence type="ECO:0000256" key="1">
    <source>
        <dbReference type="ARBA" id="ARBA00004141"/>
    </source>
</evidence>
<comment type="subcellular location">
    <subcellularLocation>
        <location evidence="1 6">Membrane</location>
        <topology evidence="1 6">Multi-pass membrane protein</topology>
    </subcellularLocation>
</comment>
<keyword evidence="2 6" id="KW-0813">Transport</keyword>
<sequence>MNMIYLCILIFLLCLAVFDLLAGVSNDAVNFLQPAVGARVAKYRTILFTASIGVILGAFMSSGMMDVARHGVMMPDHYSFDEVMTIFLAMMVTDVMVLTVFNTLGFPTSTTVSMVFELLGGTFALATVKMADNSFLSYGVLLNSSKALSMIIAIFLSVAIAFVFGAVVMWITRVFFTFSYKKNLKYLIAIFGGVAFTVLTYFIFMKGVGTSSYISEATRDYIDKNISLLLVYTFIVSTVVMEILHILHVNIFKFIVLMGTFALAMAYAKNDLVSLIGVPLAGLSSYQDFMANAHGVAPTAFTMRSLMSSADTPPVYLLIAGLIMIVALATSKKAQHVIKTSVDLSRQDEGDEMFGSSRAARALVRFAQNTDAFFRRVLPEKFLHWIDTRFDKNDVILADDKAAFDLVRASINLVLSAMLITISTNHKLPLSTTYVTFMVAMGTSLADRAWSRESAVFRVTGVLSVIGGWFITAGVAFIVAGLVCLLMHFGGFPVKLLFMVLVVVLLIHSNRRFAKKEKKEEEEEDTFQLMMRTRDPELVWDILRKYVGRTQSYENRFALKEYNQILSGLAHQDVKALRHADKELKNEQHNLKKYRRQEMLGLKKSPLNIAIERNTWFHLGANANQQFLYSLRRMLDPIKEHVDNSFSPLPEAYVQEFQPMQKRINDLMKNTEAEISGDHYENYREILAEADECKDELSILRKKHLNRIQEGDNSQMQINLLYLNLLQESQEFLSVMRHQLRAAKKFMEN</sequence>
<feature type="transmembrane region" description="Helical" evidence="6">
    <location>
        <begin position="184"/>
        <end position="205"/>
    </location>
</feature>
<evidence type="ECO:0000256" key="6">
    <source>
        <dbReference type="RuleBase" id="RU363058"/>
    </source>
</evidence>
<evidence type="ECO:0000256" key="5">
    <source>
        <dbReference type="ARBA" id="ARBA00023136"/>
    </source>
</evidence>
<evidence type="ECO:0000256" key="2">
    <source>
        <dbReference type="ARBA" id="ARBA00022448"/>
    </source>
</evidence>
<feature type="transmembrane region" description="Helical" evidence="6">
    <location>
        <begin position="489"/>
        <end position="509"/>
    </location>
</feature>
<evidence type="ECO:0000256" key="4">
    <source>
        <dbReference type="ARBA" id="ARBA00022989"/>
    </source>
</evidence>
<accession>A0ABT1BWG6</accession>
<feature type="transmembrane region" description="Helical" evidence="6">
    <location>
        <begin position="86"/>
        <end position="106"/>
    </location>
</feature>
<comment type="similarity">
    <text evidence="6">Belongs to the inorganic phosphate transporter (PiT) (TC 2.A.20) family.</text>
</comment>
<keyword evidence="5 6" id="KW-0472">Membrane</keyword>
<dbReference type="Pfam" id="PF01384">
    <property type="entry name" value="PHO4"/>
    <property type="match status" value="1"/>
</dbReference>
<reference evidence="7 8" key="1">
    <citation type="submission" date="2022-06" db="EMBL/GenBank/DDBJ databases">
        <title>A taxonomic note on the genus Prevotella: Description of four novel genera and emended description of the genera Hallella and Xylanibacter.</title>
        <authorList>
            <person name="Hitch T.C.A."/>
        </authorList>
    </citation>
    <scope>NUCLEOTIDE SEQUENCE [LARGE SCALE GENOMIC DNA]</scope>
    <source>
        <strain evidence="7 8">DSM 100619</strain>
    </source>
</reference>
<feature type="transmembrane region" description="Helical" evidence="6">
    <location>
        <begin position="313"/>
        <end position="331"/>
    </location>
</feature>
<keyword evidence="4 6" id="KW-1133">Transmembrane helix</keyword>
<keyword evidence="8" id="KW-1185">Reference proteome</keyword>
<dbReference type="PANTHER" id="PTHR11101:SF16">
    <property type="entry name" value="PHOSPHATE TRANSPORTER"/>
    <property type="match status" value="1"/>
</dbReference>
<protein>
    <recommendedName>
        <fullName evidence="6">Phosphate transporter</fullName>
    </recommendedName>
</protein>
<dbReference type="EMBL" id="JAMXLY010000018">
    <property type="protein sequence ID" value="MCO6025422.1"/>
    <property type="molecule type" value="Genomic_DNA"/>
</dbReference>
<keyword evidence="3 6" id="KW-0812">Transmembrane</keyword>
<feature type="transmembrane region" description="Helical" evidence="6">
    <location>
        <begin position="459"/>
        <end position="483"/>
    </location>
</feature>
<feature type="transmembrane region" description="Helical" evidence="6">
    <location>
        <begin position="225"/>
        <end position="244"/>
    </location>
</feature>
<dbReference type="Proteomes" id="UP001204015">
    <property type="component" value="Unassembled WGS sequence"/>
</dbReference>
<organism evidence="7 8">
    <name type="scientific">Segatella cerevisiae</name>
    <dbReference type="NCBI Taxonomy" id="2053716"/>
    <lineage>
        <taxon>Bacteria</taxon>
        <taxon>Pseudomonadati</taxon>
        <taxon>Bacteroidota</taxon>
        <taxon>Bacteroidia</taxon>
        <taxon>Bacteroidales</taxon>
        <taxon>Prevotellaceae</taxon>
        <taxon>Segatella</taxon>
    </lineage>
</organism>
<name>A0ABT1BWG6_9BACT</name>
<feature type="transmembrane region" description="Helical" evidence="6">
    <location>
        <begin position="251"/>
        <end position="268"/>
    </location>
</feature>
<proteinExistence type="inferred from homology"/>
<dbReference type="RefSeq" id="WP_252760781.1">
    <property type="nucleotide sequence ID" value="NZ_JAMXLY010000018.1"/>
</dbReference>
<comment type="caution">
    <text evidence="7">The sequence shown here is derived from an EMBL/GenBank/DDBJ whole genome shotgun (WGS) entry which is preliminary data.</text>
</comment>
<evidence type="ECO:0000313" key="8">
    <source>
        <dbReference type="Proteomes" id="UP001204015"/>
    </source>
</evidence>
<dbReference type="PANTHER" id="PTHR11101">
    <property type="entry name" value="PHOSPHATE TRANSPORTER"/>
    <property type="match status" value="1"/>
</dbReference>
<feature type="transmembrane region" description="Helical" evidence="6">
    <location>
        <begin position="147"/>
        <end position="172"/>
    </location>
</feature>
<gene>
    <name evidence="7" type="ORF">NG821_06135</name>
</gene>
<feature type="transmembrane region" description="Helical" evidence="6">
    <location>
        <begin position="46"/>
        <end position="65"/>
    </location>
</feature>
<evidence type="ECO:0000256" key="3">
    <source>
        <dbReference type="ARBA" id="ARBA00022692"/>
    </source>
</evidence>